<evidence type="ECO:0000256" key="6">
    <source>
        <dbReference type="SAM" id="Phobius"/>
    </source>
</evidence>
<evidence type="ECO:0008006" key="9">
    <source>
        <dbReference type="Google" id="ProtNLM"/>
    </source>
</evidence>
<feature type="transmembrane region" description="Helical" evidence="6">
    <location>
        <begin position="234"/>
        <end position="252"/>
    </location>
</feature>
<keyword evidence="8" id="KW-1185">Reference proteome</keyword>
<feature type="transmembrane region" description="Helical" evidence="6">
    <location>
        <begin position="13"/>
        <end position="32"/>
    </location>
</feature>
<gene>
    <name evidence="7" type="ORF">AN477_10225</name>
</gene>
<dbReference type="STRING" id="471514.AN477_10225"/>
<dbReference type="EMBL" id="LJCO01000045">
    <property type="protein sequence ID" value="KPV43760.1"/>
    <property type="molecule type" value="Genomic_DNA"/>
</dbReference>
<feature type="transmembrane region" description="Helical" evidence="6">
    <location>
        <begin position="53"/>
        <end position="71"/>
    </location>
</feature>
<evidence type="ECO:0000256" key="3">
    <source>
        <dbReference type="ARBA" id="ARBA00022692"/>
    </source>
</evidence>
<evidence type="ECO:0000256" key="1">
    <source>
        <dbReference type="ARBA" id="ARBA00004651"/>
    </source>
</evidence>
<evidence type="ECO:0000313" key="7">
    <source>
        <dbReference type="EMBL" id="KPV43760.1"/>
    </source>
</evidence>
<proteinExistence type="predicted"/>
<comment type="caution">
    <text evidence="7">The sequence shown here is derived from an EMBL/GenBank/DDBJ whole genome shotgun (WGS) entry which is preliminary data.</text>
</comment>
<evidence type="ECO:0000256" key="2">
    <source>
        <dbReference type="ARBA" id="ARBA00022475"/>
    </source>
</evidence>
<feature type="transmembrane region" description="Helical" evidence="6">
    <location>
        <begin position="190"/>
        <end position="214"/>
    </location>
</feature>
<dbReference type="PATRIC" id="fig|471514.4.peg.5094"/>
<reference evidence="7 8" key="1">
    <citation type="submission" date="2015-09" db="EMBL/GenBank/DDBJ databases">
        <title>Draft genome sequence of Alicyclobacillus ferrooxydans DSM 22381.</title>
        <authorList>
            <person name="Hemp J."/>
        </authorList>
    </citation>
    <scope>NUCLEOTIDE SEQUENCE [LARGE SCALE GENOMIC DNA]</scope>
    <source>
        <strain evidence="7 8">TC-34</strain>
    </source>
</reference>
<name>A0A0P9D2L7_9BACL</name>
<sequence length="267" mass="30802">MWGVFANAPFSDLWQPEIMVVSAVLQIVYLLLTHGSVAERVYRKRHVATGRQTLSFIAGCWIMYFSFAGPLDYLSDNYIFSAHMVQHMIEIVIMTPLILRGLPEGFYERLWRARGLGRLIRVWSHPVVAGAVFNGILTLFHSPYLYNLALENENFHLFEHTVFFVIASFMWAPLTIRLPGVRQLTNGQKLLYLLYNYNLMMPIVILLLVSNHPWYSFYVSAPRLAAWLTPMADMQLGAIIMMVFMAGAYLAYGIRAYAKQDESIWYQ</sequence>
<protein>
    <recommendedName>
        <fullName evidence="9">Cytochrome C oxidase assembly protein</fullName>
    </recommendedName>
</protein>
<evidence type="ECO:0000313" key="8">
    <source>
        <dbReference type="Proteomes" id="UP000050482"/>
    </source>
</evidence>
<comment type="subcellular location">
    <subcellularLocation>
        <location evidence="1">Cell membrane</location>
        <topology evidence="1">Multi-pass membrane protein</topology>
    </subcellularLocation>
</comment>
<dbReference type="GO" id="GO:0005886">
    <property type="term" value="C:plasma membrane"/>
    <property type="evidence" value="ECO:0007669"/>
    <property type="project" value="UniProtKB-SubCell"/>
</dbReference>
<keyword evidence="2" id="KW-1003">Cell membrane</keyword>
<accession>A0A0P9D2L7</accession>
<feature type="transmembrane region" description="Helical" evidence="6">
    <location>
        <begin position="120"/>
        <end position="140"/>
    </location>
</feature>
<dbReference type="AlphaFoldDB" id="A0A0P9D2L7"/>
<keyword evidence="4 6" id="KW-1133">Transmembrane helix</keyword>
<dbReference type="Proteomes" id="UP000050482">
    <property type="component" value="Unassembled WGS sequence"/>
</dbReference>
<evidence type="ECO:0000256" key="5">
    <source>
        <dbReference type="ARBA" id="ARBA00023136"/>
    </source>
</evidence>
<feature type="transmembrane region" description="Helical" evidence="6">
    <location>
        <begin position="77"/>
        <end position="99"/>
    </location>
</feature>
<keyword evidence="5 6" id="KW-0472">Membrane</keyword>
<dbReference type="InterPro" id="IPR019108">
    <property type="entry name" value="Caa3_assmbl_CtaG-rel"/>
</dbReference>
<organism evidence="7 8">
    <name type="scientific">Alicyclobacillus ferrooxydans</name>
    <dbReference type="NCBI Taxonomy" id="471514"/>
    <lineage>
        <taxon>Bacteria</taxon>
        <taxon>Bacillati</taxon>
        <taxon>Bacillota</taxon>
        <taxon>Bacilli</taxon>
        <taxon>Bacillales</taxon>
        <taxon>Alicyclobacillaceae</taxon>
        <taxon>Alicyclobacillus</taxon>
    </lineage>
</organism>
<evidence type="ECO:0000256" key="4">
    <source>
        <dbReference type="ARBA" id="ARBA00022989"/>
    </source>
</evidence>
<dbReference type="Pfam" id="PF09678">
    <property type="entry name" value="Caa3_CtaG"/>
    <property type="match status" value="1"/>
</dbReference>
<dbReference type="OrthoDB" id="128422at2"/>
<feature type="transmembrane region" description="Helical" evidence="6">
    <location>
        <begin position="160"/>
        <end position="178"/>
    </location>
</feature>
<keyword evidence="3 6" id="KW-0812">Transmembrane</keyword>